<dbReference type="Pfam" id="PF02568">
    <property type="entry name" value="ThiI"/>
    <property type="match status" value="1"/>
</dbReference>
<dbReference type="Gene3D" id="3.30.2130.30">
    <property type="match status" value="1"/>
</dbReference>
<dbReference type="InterPro" id="IPR014729">
    <property type="entry name" value="Rossmann-like_a/b/a_fold"/>
</dbReference>
<evidence type="ECO:0000256" key="9">
    <source>
        <dbReference type="ARBA" id="ARBA00022977"/>
    </source>
</evidence>
<dbReference type="CDD" id="cd11716">
    <property type="entry name" value="THUMP_ThiI"/>
    <property type="match status" value="1"/>
</dbReference>
<feature type="binding site" evidence="19">
    <location>
        <position position="264"/>
    </location>
    <ligand>
        <name>ATP</name>
        <dbReference type="ChEBI" id="CHEBI:30616"/>
    </ligand>
</feature>
<dbReference type="InterPro" id="IPR049961">
    <property type="entry name" value="ThiI_N"/>
</dbReference>
<evidence type="ECO:0000256" key="4">
    <source>
        <dbReference type="ARBA" id="ARBA00022555"/>
    </source>
</evidence>
<dbReference type="HAMAP" id="MF_00021">
    <property type="entry name" value="ThiI"/>
    <property type="match status" value="1"/>
</dbReference>
<dbReference type="OrthoDB" id="9773948at2"/>
<keyword evidence="4 19" id="KW-0820">tRNA-binding</keyword>
<comment type="similarity">
    <text evidence="13 19">Belongs to the ThiI family.</text>
</comment>
<evidence type="ECO:0000313" key="21">
    <source>
        <dbReference type="EMBL" id="OYD07730.1"/>
    </source>
</evidence>
<evidence type="ECO:0000256" key="10">
    <source>
        <dbReference type="ARBA" id="ARBA00050570"/>
    </source>
</evidence>
<dbReference type="Pfam" id="PF02926">
    <property type="entry name" value="THUMP"/>
    <property type="match status" value="1"/>
</dbReference>
<keyword evidence="3 19" id="KW-0963">Cytoplasm</keyword>
<evidence type="ECO:0000256" key="7">
    <source>
        <dbReference type="ARBA" id="ARBA00022840"/>
    </source>
</evidence>
<dbReference type="EMBL" id="NOWF01000005">
    <property type="protein sequence ID" value="OYD07730.1"/>
    <property type="molecule type" value="Genomic_DNA"/>
</dbReference>
<dbReference type="Gene3D" id="3.40.50.620">
    <property type="entry name" value="HUPs"/>
    <property type="match status" value="1"/>
</dbReference>
<dbReference type="SMART" id="SM00981">
    <property type="entry name" value="THUMP"/>
    <property type="match status" value="1"/>
</dbReference>
<dbReference type="FunFam" id="3.40.50.620:FF:000053">
    <property type="entry name" value="Probable tRNA sulfurtransferase"/>
    <property type="match status" value="1"/>
</dbReference>
<evidence type="ECO:0000256" key="15">
    <source>
        <dbReference type="ARBA" id="ARBA00071867"/>
    </source>
</evidence>
<evidence type="ECO:0000256" key="12">
    <source>
        <dbReference type="ARBA" id="ARBA00058382"/>
    </source>
</evidence>
<reference evidence="21 22" key="1">
    <citation type="submission" date="2017-07" db="EMBL/GenBank/DDBJ databases">
        <title>The genome sequence of Paludifilum halophilum highlights mechanisms for microbial adaptation to high salt environemnts.</title>
        <authorList>
            <person name="Belbahri L."/>
        </authorList>
    </citation>
    <scope>NUCLEOTIDE SEQUENCE [LARGE SCALE GENOMIC DNA]</scope>
    <source>
        <strain evidence="21 22">DSM 102817</strain>
    </source>
</reference>
<feature type="domain" description="THUMP" evidence="20">
    <location>
        <begin position="59"/>
        <end position="164"/>
    </location>
</feature>
<keyword evidence="7 19" id="KW-0067">ATP-binding</keyword>
<keyword evidence="6 19" id="KW-0547">Nucleotide-binding</keyword>
<comment type="catalytic activity">
    <reaction evidence="10 19">
        <text>[ThiI sulfur-carrier protein]-S-sulfanyl-L-cysteine + a uridine in tRNA + 2 reduced [2Fe-2S]-[ferredoxin] + ATP + H(+) = [ThiI sulfur-carrier protein]-L-cysteine + a 4-thiouridine in tRNA + 2 oxidized [2Fe-2S]-[ferredoxin] + AMP + diphosphate</text>
        <dbReference type="Rhea" id="RHEA:24176"/>
        <dbReference type="Rhea" id="RHEA-COMP:10000"/>
        <dbReference type="Rhea" id="RHEA-COMP:10001"/>
        <dbReference type="Rhea" id="RHEA-COMP:13337"/>
        <dbReference type="Rhea" id="RHEA-COMP:13338"/>
        <dbReference type="Rhea" id="RHEA-COMP:13339"/>
        <dbReference type="Rhea" id="RHEA-COMP:13340"/>
        <dbReference type="ChEBI" id="CHEBI:15378"/>
        <dbReference type="ChEBI" id="CHEBI:29950"/>
        <dbReference type="ChEBI" id="CHEBI:30616"/>
        <dbReference type="ChEBI" id="CHEBI:33019"/>
        <dbReference type="ChEBI" id="CHEBI:33737"/>
        <dbReference type="ChEBI" id="CHEBI:33738"/>
        <dbReference type="ChEBI" id="CHEBI:61963"/>
        <dbReference type="ChEBI" id="CHEBI:65315"/>
        <dbReference type="ChEBI" id="CHEBI:136798"/>
        <dbReference type="ChEBI" id="CHEBI:456215"/>
        <dbReference type="EC" id="2.8.1.4"/>
    </reaction>
</comment>
<evidence type="ECO:0000256" key="6">
    <source>
        <dbReference type="ARBA" id="ARBA00022741"/>
    </source>
</evidence>
<evidence type="ECO:0000256" key="13">
    <source>
        <dbReference type="ARBA" id="ARBA00061472"/>
    </source>
</evidence>
<keyword evidence="9 19" id="KW-0784">Thiamine biosynthesis</keyword>
<evidence type="ECO:0000256" key="11">
    <source>
        <dbReference type="ARBA" id="ARBA00052330"/>
    </source>
</evidence>
<feature type="binding site" evidence="19">
    <location>
        <position position="286"/>
    </location>
    <ligand>
        <name>ATP</name>
        <dbReference type="ChEBI" id="CHEBI:30616"/>
    </ligand>
</feature>
<dbReference type="GO" id="GO:0005829">
    <property type="term" value="C:cytosol"/>
    <property type="evidence" value="ECO:0007669"/>
    <property type="project" value="TreeGrafter"/>
</dbReference>
<evidence type="ECO:0000256" key="5">
    <source>
        <dbReference type="ARBA" id="ARBA00022679"/>
    </source>
</evidence>
<dbReference type="Pfam" id="PF22025">
    <property type="entry name" value="ThiI_fer"/>
    <property type="match status" value="1"/>
</dbReference>
<dbReference type="SUPFAM" id="SSF143437">
    <property type="entry name" value="THUMP domain-like"/>
    <property type="match status" value="1"/>
</dbReference>
<sequence length="397" mass="44424">MKDLILVRYGELALKGNNRADFENRLVQNIHEKLKPFPGVKVRKTFGRIFVDPGDHGSKPVLQALSEVFGVVGISPAKRVASDMDAIREAAVHLVRHRQSPPSTFKVVAKRADKTFPHTSQEINRTVGTAVLKGVQGIRVDVHQPELELHIEVRGKETYLYGENIPGPGGLPVGSSGRVMLMLSGGIDSPVAGYLSMKRGADLEAVHFHSYPFTSNRAKQKVIDLARMMTRYGGTIRLHVVPFTEVQTQIRERCTPSYLITIMRRMMMRISEETARRQKALALVTGESLGQVASQTLESMNAINDAAQIPILRPLIGMDKQEIMTISKQIGTYETSVLPYEDCCTVFQPKSPVTRPRVDKSRELESKLEVDRLVREAVEQTEQICITPEQTEEFSYF</sequence>
<dbReference type="InterPro" id="IPR004114">
    <property type="entry name" value="THUMP_dom"/>
</dbReference>
<keyword evidence="22" id="KW-1185">Reference proteome</keyword>
<dbReference type="GO" id="GO:0002937">
    <property type="term" value="P:tRNA 4-thiouridine biosynthesis"/>
    <property type="evidence" value="ECO:0007669"/>
    <property type="project" value="TreeGrafter"/>
</dbReference>
<dbReference type="AlphaFoldDB" id="A0A235B613"/>
<dbReference type="PANTHER" id="PTHR43209:SF1">
    <property type="entry name" value="TRNA SULFURTRANSFERASE"/>
    <property type="match status" value="1"/>
</dbReference>
<comment type="caution">
    <text evidence="21">The sequence shown here is derived from an EMBL/GenBank/DDBJ whole genome shotgun (WGS) entry which is preliminary data.</text>
</comment>
<comment type="subcellular location">
    <subcellularLocation>
        <location evidence="1 19">Cytoplasm</location>
    </subcellularLocation>
</comment>
<evidence type="ECO:0000256" key="1">
    <source>
        <dbReference type="ARBA" id="ARBA00004496"/>
    </source>
</evidence>
<dbReference type="InterPro" id="IPR054173">
    <property type="entry name" value="ThiI_fer"/>
</dbReference>
<dbReference type="GO" id="GO:0005524">
    <property type="term" value="F:ATP binding"/>
    <property type="evidence" value="ECO:0007669"/>
    <property type="project" value="UniProtKB-UniRule"/>
</dbReference>
<dbReference type="RefSeq" id="WP_094264400.1">
    <property type="nucleotide sequence ID" value="NZ_NOWF01000005.1"/>
</dbReference>
<proteinExistence type="inferred from homology"/>
<dbReference type="GO" id="GO:0009228">
    <property type="term" value="P:thiamine biosynthetic process"/>
    <property type="evidence" value="ECO:0007669"/>
    <property type="project" value="UniProtKB-KW"/>
</dbReference>
<dbReference type="SUPFAM" id="SSF52402">
    <property type="entry name" value="Adenine nucleotide alpha hydrolases-like"/>
    <property type="match status" value="1"/>
</dbReference>
<dbReference type="EC" id="2.8.1.4" evidence="14 19"/>
<accession>A0A235B613</accession>
<keyword evidence="5 19" id="KW-0808">Transferase</keyword>
<evidence type="ECO:0000256" key="19">
    <source>
        <dbReference type="HAMAP-Rule" id="MF_00021"/>
    </source>
</evidence>
<evidence type="ECO:0000256" key="3">
    <source>
        <dbReference type="ARBA" id="ARBA00022490"/>
    </source>
</evidence>
<evidence type="ECO:0000256" key="8">
    <source>
        <dbReference type="ARBA" id="ARBA00022884"/>
    </source>
</evidence>
<comment type="pathway">
    <text evidence="2 19">Cofactor biosynthesis; thiamine diphosphate biosynthesis.</text>
</comment>
<dbReference type="InterPro" id="IPR050102">
    <property type="entry name" value="tRNA_sulfurtransferase_ThiI"/>
</dbReference>
<keyword evidence="8 19" id="KW-0694">RNA-binding</keyword>
<evidence type="ECO:0000256" key="14">
    <source>
        <dbReference type="ARBA" id="ARBA00066827"/>
    </source>
</evidence>
<dbReference type="InterPro" id="IPR003720">
    <property type="entry name" value="tRNA_STrfase"/>
</dbReference>
<dbReference type="GO" id="GO:0009229">
    <property type="term" value="P:thiamine diphosphate biosynthetic process"/>
    <property type="evidence" value="ECO:0007669"/>
    <property type="project" value="UniProtKB-UniRule"/>
</dbReference>
<dbReference type="GO" id="GO:0000049">
    <property type="term" value="F:tRNA binding"/>
    <property type="evidence" value="ECO:0007669"/>
    <property type="project" value="UniProtKB-UniRule"/>
</dbReference>
<evidence type="ECO:0000313" key="22">
    <source>
        <dbReference type="Proteomes" id="UP000215459"/>
    </source>
</evidence>
<dbReference type="UniPathway" id="UPA00060"/>
<evidence type="ECO:0000256" key="2">
    <source>
        <dbReference type="ARBA" id="ARBA00004948"/>
    </source>
</evidence>
<evidence type="ECO:0000259" key="20">
    <source>
        <dbReference type="PROSITE" id="PS51165"/>
    </source>
</evidence>
<gene>
    <name evidence="19" type="primary">thiI</name>
    <name evidence="21" type="ORF">CHM34_09660</name>
</gene>
<protein>
    <recommendedName>
        <fullName evidence="15 19">Probable tRNA sulfurtransferase</fullName>
        <ecNumber evidence="14 19">2.8.1.4</ecNumber>
    </recommendedName>
    <alternativeName>
        <fullName evidence="16 19">Sulfur carrier protein ThiS sulfurtransferase</fullName>
    </alternativeName>
    <alternativeName>
        <fullName evidence="17 19">Thiamine biosynthesis protein ThiI</fullName>
    </alternativeName>
    <alternativeName>
        <fullName evidence="18 19">tRNA 4-thiouridine synthase</fullName>
    </alternativeName>
</protein>
<feature type="binding site" evidence="19">
    <location>
        <position position="295"/>
    </location>
    <ligand>
        <name>ATP</name>
        <dbReference type="ChEBI" id="CHEBI:30616"/>
    </ligand>
</feature>
<dbReference type="InterPro" id="IPR020536">
    <property type="entry name" value="ThiI_AANH"/>
</dbReference>
<dbReference type="InterPro" id="IPR049962">
    <property type="entry name" value="THUMP_ThiI"/>
</dbReference>
<dbReference type="Proteomes" id="UP000215459">
    <property type="component" value="Unassembled WGS sequence"/>
</dbReference>
<dbReference type="PROSITE" id="PS51165">
    <property type="entry name" value="THUMP"/>
    <property type="match status" value="1"/>
</dbReference>
<name>A0A235B613_9BACL</name>
<comment type="function">
    <text evidence="12 19">Catalyzes the ATP-dependent transfer of a sulfur to tRNA to produce 4-thiouridine in position 8 of tRNAs, which functions as a near-UV photosensor. Also catalyzes the transfer of sulfur to the sulfur carrier protein ThiS, forming ThiS-thiocarboxylate. This is a step in the synthesis of thiazole, in the thiamine biosynthesis pathway. The sulfur is donated as persulfide by IscS.</text>
</comment>
<comment type="catalytic activity">
    <reaction evidence="11 19">
        <text>[ThiS sulfur-carrier protein]-C-terminal Gly-Gly-AMP + S-sulfanyl-L-cysteinyl-[cysteine desulfurase] + AH2 = [ThiS sulfur-carrier protein]-C-terminal-Gly-aminoethanethioate + L-cysteinyl-[cysteine desulfurase] + A + AMP + 2 H(+)</text>
        <dbReference type="Rhea" id="RHEA:43340"/>
        <dbReference type="Rhea" id="RHEA-COMP:12157"/>
        <dbReference type="Rhea" id="RHEA-COMP:12158"/>
        <dbReference type="Rhea" id="RHEA-COMP:12910"/>
        <dbReference type="Rhea" id="RHEA-COMP:19908"/>
        <dbReference type="ChEBI" id="CHEBI:13193"/>
        <dbReference type="ChEBI" id="CHEBI:15378"/>
        <dbReference type="ChEBI" id="CHEBI:17499"/>
        <dbReference type="ChEBI" id="CHEBI:29950"/>
        <dbReference type="ChEBI" id="CHEBI:61963"/>
        <dbReference type="ChEBI" id="CHEBI:90618"/>
        <dbReference type="ChEBI" id="CHEBI:232372"/>
        <dbReference type="ChEBI" id="CHEBI:456215"/>
    </reaction>
</comment>
<dbReference type="CDD" id="cd01712">
    <property type="entry name" value="PPase_ThiI"/>
    <property type="match status" value="1"/>
</dbReference>
<feature type="binding site" evidence="19">
    <location>
        <begin position="182"/>
        <end position="183"/>
    </location>
    <ligand>
        <name>ATP</name>
        <dbReference type="ChEBI" id="CHEBI:30616"/>
    </ligand>
</feature>
<organism evidence="21 22">
    <name type="scientific">Paludifilum halophilum</name>
    <dbReference type="NCBI Taxonomy" id="1642702"/>
    <lineage>
        <taxon>Bacteria</taxon>
        <taxon>Bacillati</taxon>
        <taxon>Bacillota</taxon>
        <taxon>Bacilli</taxon>
        <taxon>Bacillales</taxon>
        <taxon>Thermoactinomycetaceae</taxon>
        <taxon>Paludifilum</taxon>
    </lineage>
</organism>
<dbReference type="PANTHER" id="PTHR43209">
    <property type="entry name" value="TRNA SULFURTRANSFERASE"/>
    <property type="match status" value="1"/>
</dbReference>
<dbReference type="GO" id="GO:0140741">
    <property type="term" value="F:tRNA-uracil-4 sulfurtransferase activity"/>
    <property type="evidence" value="ECO:0007669"/>
    <property type="project" value="UniProtKB-EC"/>
</dbReference>
<feature type="binding site" evidence="19">
    <location>
        <begin position="207"/>
        <end position="208"/>
    </location>
    <ligand>
        <name>ATP</name>
        <dbReference type="ChEBI" id="CHEBI:30616"/>
    </ligand>
</feature>
<dbReference type="NCBIfam" id="TIGR00342">
    <property type="entry name" value="tRNA uracil 4-sulfurtransferase ThiI"/>
    <property type="match status" value="1"/>
</dbReference>
<dbReference type="GO" id="GO:0004810">
    <property type="term" value="F:CCA tRNA nucleotidyltransferase activity"/>
    <property type="evidence" value="ECO:0007669"/>
    <property type="project" value="InterPro"/>
</dbReference>
<dbReference type="GO" id="GO:0052837">
    <property type="term" value="P:thiazole biosynthetic process"/>
    <property type="evidence" value="ECO:0007669"/>
    <property type="project" value="TreeGrafter"/>
</dbReference>
<evidence type="ECO:0000256" key="18">
    <source>
        <dbReference type="ARBA" id="ARBA00080570"/>
    </source>
</evidence>
<evidence type="ECO:0000256" key="17">
    <source>
        <dbReference type="ARBA" id="ARBA00077849"/>
    </source>
</evidence>
<evidence type="ECO:0000256" key="16">
    <source>
        <dbReference type="ARBA" id="ARBA00075337"/>
    </source>
</evidence>